<evidence type="ECO:0000259" key="3">
    <source>
        <dbReference type="PROSITE" id="PS51767"/>
    </source>
</evidence>
<dbReference type="InterPro" id="IPR051708">
    <property type="entry name" value="Plant_Aspart_Prot_A1"/>
</dbReference>
<dbReference type="AlphaFoldDB" id="A0A5N6RH40"/>
<accession>A0A5N6RH40</accession>
<dbReference type="GO" id="GO:0005576">
    <property type="term" value="C:extracellular region"/>
    <property type="evidence" value="ECO:0007669"/>
    <property type="project" value="TreeGrafter"/>
</dbReference>
<evidence type="ECO:0000256" key="1">
    <source>
        <dbReference type="ARBA" id="ARBA00022670"/>
    </source>
</evidence>
<dbReference type="GO" id="GO:0006508">
    <property type="term" value="P:proteolysis"/>
    <property type="evidence" value="ECO:0007669"/>
    <property type="project" value="UniProtKB-KW"/>
</dbReference>
<dbReference type="PANTHER" id="PTHR47967">
    <property type="entry name" value="OS07G0603500 PROTEIN-RELATED"/>
    <property type="match status" value="1"/>
</dbReference>
<evidence type="ECO:0000313" key="4">
    <source>
        <dbReference type="EMBL" id="KAE8098628.1"/>
    </source>
</evidence>
<protein>
    <recommendedName>
        <fullName evidence="3">Peptidase A1 domain-containing protein</fullName>
    </recommendedName>
</protein>
<dbReference type="InterPro" id="IPR033121">
    <property type="entry name" value="PEPTIDASE_A1"/>
</dbReference>
<dbReference type="PROSITE" id="PS51767">
    <property type="entry name" value="PEPTIDASE_A1"/>
    <property type="match status" value="1"/>
</dbReference>
<dbReference type="GO" id="GO:0008233">
    <property type="term" value="F:peptidase activity"/>
    <property type="evidence" value="ECO:0007669"/>
    <property type="project" value="UniProtKB-KW"/>
</dbReference>
<feature type="domain" description="Peptidase A1" evidence="3">
    <location>
        <begin position="1"/>
        <end position="262"/>
    </location>
</feature>
<proteinExistence type="predicted"/>
<dbReference type="OrthoDB" id="2747330at2759"/>
<sequence length="269" mass="30018">MYYISLSFGSPPQTLPFIIDTSSSDVWFPCEPNYLVDQITNTPSTLNGNSLLQTLEIQEKTVTDFLVQCFNSSAHQPVGVVGFGPGPKSLPSQLDLKKFAFCLPSHWSNDMSGSTHLVLDDRLETKDLSYTPLYKNPHGYHYVNLQEIVLGDKPIKELEKQMANYSRASSVGILGICFNVSGEKSVVYPELSFQFEGGAKMVLPLKNYFLLDNNLGVACFSFVEGNEASVGLNGGPTIRLGNNQLRTYCMVYDFEEREIRISETKLQVR</sequence>
<dbReference type="PANTHER" id="PTHR47967:SF36">
    <property type="entry name" value="PEPTIDASE A1 DOMAIN-CONTAINING PROTEIN"/>
    <property type="match status" value="1"/>
</dbReference>
<keyword evidence="5" id="KW-1185">Reference proteome</keyword>
<dbReference type="EMBL" id="CM017327">
    <property type="protein sequence ID" value="KAE8098628.1"/>
    <property type="molecule type" value="Genomic_DNA"/>
</dbReference>
<keyword evidence="2" id="KW-0378">Hydrolase</keyword>
<dbReference type="Pfam" id="PF00026">
    <property type="entry name" value="Asp"/>
    <property type="match status" value="1"/>
</dbReference>
<dbReference type="Gene3D" id="2.40.70.10">
    <property type="entry name" value="Acid Proteases"/>
    <property type="match status" value="3"/>
</dbReference>
<keyword evidence="1" id="KW-0645">Protease</keyword>
<evidence type="ECO:0000313" key="5">
    <source>
        <dbReference type="Proteomes" id="UP000327013"/>
    </source>
</evidence>
<name>A0A5N6RH40_9ROSI</name>
<organism evidence="4 5">
    <name type="scientific">Carpinus fangiana</name>
    <dbReference type="NCBI Taxonomy" id="176857"/>
    <lineage>
        <taxon>Eukaryota</taxon>
        <taxon>Viridiplantae</taxon>
        <taxon>Streptophyta</taxon>
        <taxon>Embryophyta</taxon>
        <taxon>Tracheophyta</taxon>
        <taxon>Spermatophyta</taxon>
        <taxon>Magnoliopsida</taxon>
        <taxon>eudicotyledons</taxon>
        <taxon>Gunneridae</taxon>
        <taxon>Pentapetalae</taxon>
        <taxon>rosids</taxon>
        <taxon>fabids</taxon>
        <taxon>Fagales</taxon>
        <taxon>Betulaceae</taxon>
        <taxon>Carpinus</taxon>
    </lineage>
</organism>
<gene>
    <name evidence="4" type="ORF">FH972_016673</name>
</gene>
<dbReference type="InterPro" id="IPR032799">
    <property type="entry name" value="TAXi_C"/>
</dbReference>
<dbReference type="InterPro" id="IPR021109">
    <property type="entry name" value="Peptidase_aspartic_dom_sf"/>
</dbReference>
<dbReference type="Pfam" id="PF14541">
    <property type="entry name" value="TAXi_C"/>
    <property type="match status" value="1"/>
</dbReference>
<reference evidence="4 5" key="1">
    <citation type="submission" date="2019-06" db="EMBL/GenBank/DDBJ databases">
        <title>A chromosomal-level reference genome of Carpinus fangiana (Coryloideae, Betulaceae).</title>
        <authorList>
            <person name="Yang X."/>
            <person name="Wang Z."/>
            <person name="Zhang L."/>
            <person name="Hao G."/>
            <person name="Liu J."/>
            <person name="Yang Y."/>
        </authorList>
    </citation>
    <scope>NUCLEOTIDE SEQUENCE [LARGE SCALE GENOMIC DNA]</scope>
    <source>
        <strain evidence="4">Cfa_2016G</strain>
        <tissue evidence="4">Leaf</tissue>
    </source>
</reference>
<dbReference type="Proteomes" id="UP000327013">
    <property type="component" value="Chromosome 7"/>
</dbReference>
<dbReference type="SUPFAM" id="SSF50630">
    <property type="entry name" value="Acid proteases"/>
    <property type="match status" value="1"/>
</dbReference>
<evidence type="ECO:0000256" key="2">
    <source>
        <dbReference type="ARBA" id="ARBA00022801"/>
    </source>
</evidence>